<gene>
    <name evidence="1" type="ORF">H6A04_05600</name>
</gene>
<dbReference type="RefSeq" id="WP_204716078.1">
    <property type="nucleotide sequence ID" value="NZ_JACJLT010000037.1"/>
</dbReference>
<proteinExistence type="predicted"/>
<name>A0ABS2G337_FUSMR</name>
<protein>
    <submittedName>
        <fullName evidence="1">DUF3310 domain-containing protein</fullName>
    </submittedName>
</protein>
<reference evidence="1 2" key="1">
    <citation type="journal article" date="2021" name="Sci. Rep.">
        <title>The distribution of antibiotic resistance genes in chicken gut microbiota commensals.</title>
        <authorList>
            <person name="Juricova H."/>
            <person name="Matiasovicova J."/>
            <person name="Kubasova T."/>
            <person name="Cejkova D."/>
            <person name="Rychlik I."/>
        </authorList>
    </citation>
    <scope>NUCLEOTIDE SEQUENCE [LARGE SCALE GENOMIC DNA]</scope>
    <source>
        <strain evidence="1 2">An425</strain>
    </source>
</reference>
<sequence>MQENPINPNHYKIIIKGNEYEVKDVIEAVIKDIKGIKAGYIFNVLKYVFRAEKKNKKQDYEKAREYLDYIINNYKEEE</sequence>
<evidence type="ECO:0000313" key="1">
    <source>
        <dbReference type="EMBL" id="MBM6875128.1"/>
    </source>
</evidence>
<organism evidence="1 2">
    <name type="scientific">Fusobacterium mortiferum</name>
    <dbReference type="NCBI Taxonomy" id="850"/>
    <lineage>
        <taxon>Bacteria</taxon>
        <taxon>Fusobacteriati</taxon>
        <taxon>Fusobacteriota</taxon>
        <taxon>Fusobacteriia</taxon>
        <taxon>Fusobacteriales</taxon>
        <taxon>Fusobacteriaceae</taxon>
        <taxon>Fusobacterium</taxon>
    </lineage>
</organism>
<evidence type="ECO:0000313" key="2">
    <source>
        <dbReference type="Proteomes" id="UP000728968"/>
    </source>
</evidence>
<comment type="caution">
    <text evidence="1">The sequence shown here is derived from an EMBL/GenBank/DDBJ whole genome shotgun (WGS) entry which is preliminary data.</text>
</comment>
<dbReference type="EMBL" id="JACJLT010000037">
    <property type="protein sequence ID" value="MBM6875128.1"/>
    <property type="molecule type" value="Genomic_DNA"/>
</dbReference>
<dbReference type="Pfam" id="PF11753">
    <property type="entry name" value="DUF3310"/>
    <property type="match status" value="1"/>
</dbReference>
<keyword evidence="2" id="KW-1185">Reference proteome</keyword>
<accession>A0ABS2G337</accession>
<dbReference type="InterPro" id="IPR021739">
    <property type="entry name" value="SaV-like"/>
</dbReference>
<dbReference type="Proteomes" id="UP000728968">
    <property type="component" value="Unassembled WGS sequence"/>
</dbReference>